<keyword evidence="2" id="KW-1185">Reference proteome</keyword>
<reference evidence="3" key="1">
    <citation type="submission" date="2022-11" db="UniProtKB">
        <authorList>
            <consortium name="WormBaseParasite"/>
        </authorList>
    </citation>
    <scope>IDENTIFICATION</scope>
</reference>
<dbReference type="Proteomes" id="UP000887572">
    <property type="component" value="Unplaced"/>
</dbReference>
<feature type="region of interest" description="Disordered" evidence="1">
    <location>
        <begin position="33"/>
        <end position="111"/>
    </location>
</feature>
<accession>A0A914H7R0</accession>
<name>A0A914H7R0_GLORO</name>
<feature type="compositionally biased region" description="Low complexity" evidence="1">
    <location>
        <begin position="99"/>
        <end position="111"/>
    </location>
</feature>
<protein>
    <submittedName>
        <fullName evidence="3">Uncharacterized protein</fullName>
    </submittedName>
</protein>
<dbReference type="WBParaSite" id="Gr19_v10_g13999.t1">
    <property type="protein sequence ID" value="Gr19_v10_g13999.t1"/>
    <property type="gene ID" value="Gr19_v10_g13999"/>
</dbReference>
<evidence type="ECO:0000256" key="1">
    <source>
        <dbReference type="SAM" id="MobiDB-lite"/>
    </source>
</evidence>
<proteinExistence type="predicted"/>
<organism evidence="2 3">
    <name type="scientific">Globodera rostochiensis</name>
    <name type="common">Golden nematode worm</name>
    <name type="synonym">Heterodera rostochiensis</name>
    <dbReference type="NCBI Taxonomy" id="31243"/>
    <lineage>
        <taxon>Eukaryota</taxon>
        <taxon>Metazoa</taxon>
        <taxon>Ecdysozoa</taxon>
        <taxon>Nematoda</taxon>
        <taxon>Chromadorea</taxon>
        <taxon>Rhabditida</taxon>
        <taxon>Tylenchina</taxon>
        <taxon>Tylenchomorpha</taxon>
        <taxon>Tylenchoidea</taxon>
        <taxon>Heteroderidae</taxon>
        <taxon>Heteroderinae</taxon>
        <taxon>Globodera</taxon>
    </lineage>
</organism>
<dbReference type="AlphaFoldDB" id="A0A914H7R0"/>
<sequence>MDLSFNDKVGFINNASKQLENRLADQNQKLHELMKRDVNEKSSSSHFDEGNRRGSTHNFEKHSSSESRPAPYSNSPKPMDYFRGPTIKDVPPANGSIGGTVTTWEWGTVRQ</sequence>
<feature type="compositionally biased region" description="Basic and acidic residues" evidence="1">
    <location>
        <begin position="46"/>
        <end position="65"/>
    </location>
</feature>
<evidence type="ECO:0000313" key="3">
    <source>
        <dbReference type="WBParaSite" id="Gr19_v10_g13999.t1"/>
    </source>
</evidence>
<evidence type="ECO:0000313" key="2">
    <source>
        <dbReference type="Proteomes" id="UP000887572"/>
    </source>
</evidence>